<feature type="domain" description="Metallo-beta-lactamase" evidence="5">
    <location>
        <begin position="13"/>
        <end position="196"/>
    </location>
</feature>
<organism evidence="7 8">
    <name type="scientific">Pedobacter psychrotolerans</name>
    <dbReference type="NCBI Taxonomy" id="1843235"/>
    <lineage>
        <taxon>Bacteria</taxon>
        <taxon>Pseudomonadati</taxon>
        <taxon>Bacteroidota</taxon>
        <taxon>Sphingobacteriia</taxon>
        <taxon>Sphingobacteriales</taxon>
        <taxon>Sphingobacteriaceae</taxon>
        <taxon>Pedobacter</taxon>
    </lineage>
</organism>
<reference evidence="7 8" key="3">
    <citation type="submission" date="2019-03" db="EMBL/GenBank/DDBJ databases">
        <title>Genomic Encyclopedia of Type Strains, Phase IV (KMG-IV): sequencing the most valuable type-strain genomes for metagenomic binning, comparative biology and taxonomic classification.</title>
        <authorList>
            <person name="Goeker M."/>
        </authorList>
    </citation>
    <scope>NUCLEOTIDE SEQUENCE [LARGE SCALE GENOMIC DNA]</scope>
    <source>
        <strain evidence="7 8">DSM 103236</strain>
    </source>
</reference>
<reference evidence="9" key="2">
    <citation type="journal article" date="2019" name="Int. J. Syst. Evol. Microbiol.">
        <title>The Global Catalogue of Microorganisms (GCM) 10K type strain sequencing project: providing services to taxonomists for standard genome sequencing and annotation.</title>
        <authorList>
            <consortium name="The Broad Institute Genomics Platform"/>
            <consortium name="The Broad Institute Genome Sequencing Center for Infectious Disease"/>
            <person name="Wu L."/>
            <person name="Ma J."/>
        </authorList>
    </citation>
    <scope>NUCLEOTIDE SEQUENCE [LARGE SCALE GENOMIC DNA]</scope>
    <source>
        <strain evidence="9">CGMCC 1.15644</strain>
    </source>
</reference>
<dbReference type="EMBL" id="BMJO01000004">
    <property type="protein sequence ID" value="GGE60297.1"/>
    <property type="molecule type" value="Genomic_DNA"/>
</dbReference>
<evidence type="ECO:0000256" key="3">
    <source>
        <dbReference type="ARBA" id="ARBA00022801"/>
    </source>
</evidence>
<evidence type="ECO:0000313" key="6">
    <source>
        <dbReference type="EMBL" id="GGE60297.1"/>
    </source>
</evidence>
<reference evidence="6" key="4">
    <citation type="submission" date="2024-05" db="EMBL/GenBank/DDBJ databases">
        <authorList>
            <person name="Sun Q."/>
            <person name="Zhou Y."/>
        </authorList>
    </citation>
    <scope>NUCLEOTIDE SEQUENCE</scope>
    <source>
        <strain evidence="6">CGMCC 1.15644</strain>
    </source>
</reference>
<accession>A0A4V2RZQ8</accession>
<dbReference type="EMBL" id="SLWO01000003">
    <property type="protein sequence ID" value="TCO27268.1"/>
    <property type="molecule type" value="Genomic_DNA"/>
</dbReference>
<dbReference type="GO" id="GO:0016787">
    <property type="term" value="F:hydrolase activity"/>
    <property type="evidence" value="ECO:0007669"/>
    <property type="project" value="UniProtKB-KW"/>
</dbReference>
<sequence>MITVKTLTFNAYSENTYILFDETKECVIIDPGMYEGYEQNELVTYIKDNGLKPVLLLNTHCHLDHVFGNKFVDDTYGLKPQFHEGELPVLNAVPSYAPSMGFTKYQVSPLPERYLTDQDTIIFGNSSLSIIFAPGHSPAHLCFYSAADHTLMGGDVLFQGSIGRTDLPGGNHQQLIQNISQKLFVLPNETKVYPGHGPATTIGYEKQHNPFFK</sequence>
<evidence type="ECO:0000256" key="1">
    <source>
        <dbReference type="ARBA" id="ARBA00001947"/>
    </source>
</evidence>
<evidence type="ECO:0000256" key="4">
    <source>
        <dbReference type="ARBA" id="ARBA00022833"/>
    </source>
</evidence>
<keyword evidence="9" id="KW-1185">Reference proteome</keyword>
<dbReference type="Pfam" id="PF00753">
    <property type="entry name" value="Lactamase_B"/>
    <property type="match status" value="1"/>
</dbReference>
<evidence type="ECO:0000313" key="7">
    <source>
        <dbReference type="EMBL" id="TCO27268.1"/>
    </source>
</evidence>
<dbReference type="RefSeq" id="WP_132532034.1">
    <property type="nucleotide sequence ID" value="NZ_BMJO01000004.1"/>
</dbReference>
<dbReference type="Gene3D" id="3.60.15.10">
    <property type="entry name" value="Ribonuclease Z/Hydroxyacylglutathione hydrolase-like"/>
    <property type="match status" value="1"/>
</dbReference>
<gene>
    <name evidence="7" type="ORF">EV200_103602</name>
    <name evidence="6" type="ORF">GCM10011413_28390</name>
</gene>
<proteinExistence type="predicted"/>
<dbReference type="InterPro" id="IPR036866">
    <property type="entry name" value="RibonucZ/Hydroxyglut_hydro"/>
</dbReference>
<keyword evidence="2" id="KW-0479">Metal-binding</keyword>
<dbReference type="Proteomes" id="UP000622648">
    <property type="component" value="Unassembled WGS sequence"/>
</dbReference>
<dbReference type="PANTHER" id="PTHR46233">
    <property type="entry name" value="HYDROXYACYLGLUTATHIONE HYDROLASE GLOC"/>
    <property type="match status" value="1"/>
</dbReference>
<dbReference type="OrthoDB" id="9802248at2"/>
<evidence type="ECO:0000256" key="2">
    <source>
        <dbReference type="ARBA" id="ARBA00022723"/>
    </source>
</evidence>
<evidence type="ECO:0000313" key="8">
    <source>
        <dbReference type="Proteomes" id="UP000295684"/>
    </source>
</evidence>
<dbReference type="GO" id="GO:0046872">
    <property type="term" value="F:metal ion binding"/>
    <property type="evidence" value="ECO:0007669"/>
    <property type="project" value="UniProtKB-KW"/>
</dbReference>
<comment type="caution">
    <text evidence="7">The sequence shown here is derived from an EMBL/GenBank/DDBJ whole genome shotgun (WGS) entry which is preliminary data.</text>
</comment>
<dbReference type="Proteomes" id="UP000295684">
    <property type="component" value="Unassembled WGS sequence"/>
</dbReference>
<name>A0A4V2RZQ8_9SPHI</name>
<keyword evidence="4" id="KW-0862">Zinc</keyword>
<dbReference type="PANTHER" id="PTHR46233:SF3">
    <property type="entry name" value="HYDROXYACYLGLUTATHIONE HYDROLASE GLOC"/>
    <property type="match status" value="1"/>
</dbReference>
<dbReference type="SMART" id="SM00849">
    <property type="entry name" value="Lactamase_B"/>
    <property type="match status" value="1"/>
</dbReference>
<dbReference type="InterPro" id="IPR051453">
    <property type="entry name" value="MBL_Glyoxalase_II"/>
</dbReference>
<reference evidence="6" key="1">
    <citation type="journal article" date="2014" name="Int. J. Syst. Evol. Microbiol.">
        <title>Complete genome of a new Firmicutes species belonging to the dominant human colonic microbiota ('Ruminococcus bicirculans') reveals two chromosomes and a selective capacity to utilize plant glucans.</title>
        <authorList>
            <consortium name="NISC Comparative Sequencing Program"/>
            <person name="Wegmann U."/>
            <person name="Louis P."/>
            <person name="Goesmann A."/>
            <person name="Henrissat B."/>
            <person name="Duncan S.H."/>
            <person name="Flint H.J."/>
        </authorList>
    </citation>
    <scope>NUCLEOTIDE SEQUENCE</scope>
    <source>
        <strain evidence="6">CGMCC 1.15644</strain>
    </source>
</reference>
<keyword evidence="3 7" id="KW-0378">Hydrolase</keyword>
<evidence type="ECO:0000259" key="5">
    <source>
        <dbReference type="SMART" id="SM00849"/>
    </source>
</evidence>
<evidence type="ECO:0000313" key="9">
    <source>
        <dbReference type="Proteomes" id="UP000622648"/>
    </source>
</evidence>
<comment type="cofactor">
    <cofactor evidence="1">
        <name>Zn(2+)</name>
        <dbReference type="ChEBI" id="CHEBI:29105"/>
    </cofactor>
</comment>
<dbReference type="InterPro" id="IPR001279">
    <property type="entry name" value="Metallo-B-lactamas"/>
</dbReference>
<dbReference type="SUPFAM" id="SSF56281">
    <property type="entry name" value="Metallo-hydrolase/oxidoreductase"/>
    <property type="match status" value="1"/>
</dbReference>
<protein>
    <submittedName>
        <fullName evidence="7">Glyoxylase-like metal-dependent hydrolase (Beta-lactamase superfamily II)</fullName>
    </submittedName>
    <submittedName>
        <fullName evidence="6">MBL fold hydrolase</fullName>
    </submittedName>
</protein>
<dbReference type="AlphaFoldDB" id="A0A4V2RZQ8"/>